<feature type="region of interest" description="Disordered" evidence="1">
    <location>
        <begin position="24"/>
        <end position="45"/>
    </location>
</feature>
<gene>
    <name evidence="2" type="ORF">PXEA_LOCUS34461</name>
</gene>
<sequence>MQPGDVIGCHLDLTCRLPVLFESDTDSSTRDADSTSDTSKETANSSVCPGSIVALAYWSRNGRLLTNQRLSMNLNRPKPSPENCMANHICRNISADKKRLDKLKSNSIQQPLAKWRYAKRDKSRITSLRPCCCKKENMGESKEIGGIRKKINFQKVDTNCPEGVKFRSKEGIMDKELEFTDLRLSEVEDGDNLNGSASDSWLPAQDSDCLAYGCHGTRLDRPAYICLPEYLSNEIFFPACSLKVSGL</sequence>
<evidence type="ECO:0000313" key="3">
    <source>
        <dbReference type="Proteomes" id="UP000784294"/>
    </source>
</evidence>
<dbReference type="AlphaFoldDB" id="A0A448XNK0"/>
<dbReference type="EMBL" id="CAAALY010267533">
    <property type="protein sequence ID" value="VEL41021.1"/>
    <property type="molecule type" value="Genomic_DNA"/>
</dbReference>
<keyword evidence="3" id="KW-1185">Reference proteome</keyword>
<evidence type="ECO:0000313" key="2">
    <source>
        <dbReference type="EMBL" id="VEL41021.1"/>
    </source>
</evidence>
<protein>
    <submittedName>
        <fullName evidence="2">Uncharacterized protein</fullName>
    </submittedName>
</protein>
<accession>A0A448XNK0</accession>
<dbReference type="Proteomes" id="UP000784294">
    <property type="component" value="Unassembled WGS sequence"/>
</dbReference>
<reference evidence="2" key="1">
    <citation type="submission" date="2018-11" db="EMBL/GenBank/DDBJ databases">
        <authorList>
            <consortium name="Pathogen Informatics"/>
        </authorList>
    </citation>
    <scope>NUCLEOTIDE SEQUENCE</scope>
</reference>
<comment type="caution">
    <text evidence="2">The sequence shown here is derived from an EMBL/GenBank/DDBJ whole genome shotgun (WGS) entry which is preliminary data.</text>
</comment>
<name>A0A448XNK0_9PLAT</name>
<organism evidence="2 3">
    <name type="scientific">Protopolystoma xenopodis</name>
    <dbReference type="NCBI Taxonomy" id="117903"/>
    <lineage>
        <taxon>Eukaryota</taxon>
        <taxon>Metazoa</taxon>
        <taxon>Spiralia</taxon>
        <taxon>Lophotrochozoa</taxon>
        <taxon>Platyhelminthes</taxon>
        <taxon>Monogenea</taxon>
        <taxon>Polyopisthocotylea</taxon>
        <taxon>Polystomatidea</taxon>
        <taxon>Polystomatidae</taxon>
        <taxon>Protopolystoma</taxon>
    </lineage>
</organism>
<evidence type="ECO:0000256" key="1">
    <source>
        <dbReference type="SAM" id="MobiDB-lite"/>
    </source>
</evidence>
<proteinExistence type="predicted"/>